<gene>
    <name evidence="1" type="ORF">FNK824_LOCUS41958</name>
</gene>
<sequence>ALPCIKSGINSLNNEKTLWLLPTFTFVLSDPTNNPSADSSCCSINSIIPCLIPKPEKY</sequence>
<name>A0A820KC52_9BILA</name>
<protein>
    <submittedName>
        <fullName evidence="1">Uncharacterized protein</fullName>
    </submittedName>
</protein>
<evidence type="ECO:0000313" key="1">
    <source>
        <dbReference type="EMBL" id="CAF4339349.1"/>
    </source>
</evidence>
<evidence type="ECO:0000313" key="2">
    <source>
        <dbReference type="Proteomes" id="UP000663874"/>
    </source>
</evidence>
<accession>A0A820KC52</accession>
<dbReference type="Proteomes" id="UP000663874">
    <property type="component" value="Unassembled WGS sequence"/>
</dbReference>
<comment type="caution">
    <text evidence="1">The sequence shown here is derived from an EMBL/GenBank/DDBJ whole genome shotgun (WGS) entry which is preliminary data.</text>
</comment>
<dbReference type="AlphaFoldDB" id="A0A820KC52"/>
<proteinExistence type="predicted"/>
<feature type="non-terminal residue" evidence="1">
    <location>
        <position position="1"/>
    </location>
</feature>
<dbReference type="EMBL" id="CAJOBE010045107">
    <property type="protein sequence ID" value="CAF4339349.1"/>
    <property type="molecule type" value="Genomic_DNA"/>
</dbReference>
<organism evidence="1 2">
    <name type="scientific">Rotaria sordida</name>
    <dbReference type="NCBI Taxonomy" id="392033"/>
    <lineage>
        <taxon>Eukaryota</taxon>
        <taxon>Metazoa</taxon>
        <taxon>Spiralia</taxon>
        <taxon>Gnathifera</taxon>
        <taxon>Rotifera</taxon>
        <taxon>Eurotatoria</taxon>
        <taxon>Bdelloidea</taxon>
        <taxon>Philodinida</taxon>
        <taxon>Philodinidae</taxon>
        <taxon>Rotaria</taxon>
    </lineage>
</organism>
<reference evidence="1" key="1">
    <citation type="submission" date="2021-02" db="EMBL/GenBank/DDBJ databases">
        <authorList>
            <person name="Nowell W R."/>
        </authorList>
    </citation>
    <scope>NUCLEOTIDE SEQUENCE</scope>
</reference>